<accession>A0A6P7K195</accession>
<evidence type="ECO:0000256" key="13">
    <source>
        <dbReference type="SAM" id="MobiDB-lite"/>
    </source>
</evidence>
<dbReference type="GO" id="GO:0005858">
    <property type="term" value="C:axonemal dynein complex"/>
    <property type="evidence" value="ECO:0007669"/>
    <property type="project" value="TreeGrafter"/>
</dbReference>
<feature type="compositionally biased region" description="Basic and acidic residues" evidence="13">
    <location>
        <begin position="1"/>
        <end position="11"/>
    </location>
</feature>
<name>A0A6P7K195_9TELE</name>
<dbReference type="SMART" id="SM00320">
    <property type="entry name" value="WD40"/>
    <property type="match status" value="4"/>
</dbReference>
<keyword evidence="14" id="KW-1185">Reference proteome</keyword>
<keyword evidence="5" id="KW-0282">Flagellum</keyword>
<evidence type="ECO:0000256" key="4">
    <source>
        <dbReference type="ARBA" id="ARBA00022737"/>
    </source>
</evidence>
<dbReference type="CTD" id="79819"/>
<evidence type="ECO:0000256" key="12">
    <source>
        <dbReference type="PROSITE-ProRule" id="PRU00221"/>
    </source>
</evidence>
<dbReference type="FunCoup" id="A0A6P7K195">
    <property type="interactions" value="253"/>
</dbReference>
<dbReference type="InterPro" id="IPR015943">
    <property type="entry name" value="WD40/YVTN_repeat-like_dom_sf"/>
</dbReference>
<evidence type="ECO:0000256" key="7">
    <source>
        <dbReference type="ARBA" id="ARBA00023212"/>
    </source>
</evidence>
<evidence type="ECO:0000313" key="15">
    <source>
        <dbReference type="RefSeq" id="XP_028282954.1"/>
    </source>
</evidence>
<feature type="region of interest" description="Disordered" evidence="13">
    <location>
        <begin position="379"/>
        <end position="399"/>
    </location>
</feature>
<evidence type="ECO:0000256" key="3">
    <source>
        <dbReference type="ARBA" id="ARBA00022574"/>
    </source>
</evidence>
<dbReference type="Proteomes" id="UP000515145">
    <property type="component" value="Chromosome 17"/>
</dbReference>
<dbReference type="GO" id="GO:0120293">
    <property type="term" value="C:dynein axonemal particle"/>
    <property type="evidence" value="ECO:0007669"/>
    <property type="project" value="UniProtKB-SubCell"/>
</dbReference>
<dbReference type="GeneID" id="114449457"/>
<feature type="repeat" description="WD" evidence="12">
    <location>
        <begin position="637"/>
        <end position="670"/>
    </location>
</feature>
<evidence type="ECO:0000256" key="9">
    <source>
        <dbReference type="ARBA" id="ARBA00024190"/>
    </source>
</evidence>
<dbReference type="GO" id="GO:0003341">
    <property type="term" value="P:cilium movement"/>
    <property type="evidence" value="ECO:0007669"/>
    <property type="project" value="TreeGrafter"/>
</dbReference>
<evidence type="ECO:0000256" key="1">
    <source>
        <dbReference type="ARBA" id="ARBA00004611"/>
    </source>
</evidence>
<dbReference type="InterPro" id="IPR050687">
    <property type="entry name" value="Dynein_IC"/>
</dbReference>
<keyword evidence="6" id="KW-0969">Cilium</keyword>
<dbReference type="InterPro" id="IPR019775">
    <property type="entry name" value="WD40_repeat_CS"/>
</dbReference>
<keyword evidence="4" id="KW-0677">Repeat</keyword>
<feature type="region of interest" description="Disordered" evidence="13">
    <location>
        <begin position="1"/>
        <end position="32"/>
    </location>
</feature>
<dbReference type="FunFam" id="2.130.10.10:FF:001248">
    <property type="entry name" value="WD repeat domain 78"/>
    <property type="match status" value="1"/>
</dbReference>
<evidence type="ECO:0000313" key="14">
    <source>
        <dbReference type="Proteomes" id="UP000515145"/>
    </source>
</evidence>
<keyword evidence="2" id="KW-0963">Cytoplasm</keyword>
<protein>
    <recommendedName>
        <fullName evidence="10">Dynein axonemal intermediate chain 4</fullName>
    </recommendedName>
    <alternativeName>
        <fullName evidence="11">WD repeat-containing protein 78</fullName>
    </alternativeName>
</protein>
<sequence>MSTSVVKEEKKKRTLVLKSSSRATNVSGAHGVKQSFKHTNSVLFSTSRRSLTLGVGSKVLEKSTTQTPRPAVRVFDKENNDVTPLPLYQADPGAAQAKASRFLTEEMFAGSASDQTTTIGSFSQAHSRSGLWSSRISSSSTLGSVTEEIEDIFAKRDLPISFPVLKKKKDPVEECQTEEMLDEKKVVGLSETDTFSLLDIPSTSVSVDADDAKAVIESNNQYVELCRSKAGYDKYVDRWMETVHGALKNKHVQCDRVFLVDAAVTVTPWDMYDTFCGTKQEEAAVRPEPEKPAYVEAALDSSRAASRSLSVDSTVSTVSVSSSLRELEAIDSSGKTEADMQLIMMSEEFQHSLLVMERSILLNRFQPLLSAYRQLPVLQEPDSPERPEAEENIDGDTESAHRRPALQSLWVFSCELSRGRRISSMTWNKKYPDLLAVGYCESESGNQKPGLVCCWSLKNPTWPERIIHCDSPVTTLDFSASSPGQLAVGMHDGSIAIYNMQSQDTMSRFISTRECLNQHLGPVWQLKWTQQELSLTGDENEEALISVSADGRVSKWFVFNTGLDCIDLMKIKRIVNIKNKAGMSSAVKTTESVLSSLTPGLCFDFHPTDSSIYMIGTWEGLIHKCSCTNTQQYLDTYRKHYCPVNCITWSPLNPDVFLSCSSDWTIQLWKQDHTNPVLGFTCAQKAVRDIKWSPKWATVFGAINDGQLEIWDLNASLLDPVVVKPAAPGVTMTSLLFTPKSNCVVVGDSVGQVTVYQLENLKVGESNQVEVVEELLLSAASR</sequence>
<dbReference type="RefSeq" id="XP_028282954.1">
    <property type="nucleotide sequence ID" value="XM_028427153.1"/>
</dbReference>
<dbReference type="PANTHER" id="PTHR12442">
    <property type="entry name" value="DYNEIN INTERMEDIATE CHAIN"/>
    <property type="match status" value="1"/>
</dbReference>
<dbReference type="GO" id="GO:0045504">
    <property type="term" value="F:dynein heavy chain binding"/>
    <property type="evidence" value="ECO:0007669"/>
    <property type="project" value="TreeGrafter"/>
</dbReference>
<reference evidence="15" key="1">
    <citation type="submission" date="2025-08" db="UniProtKB">
        <authorList>
            <consortium name="RefSeq"/>
        </authorList>
    </citation>
    <scope>IDENTIFICATION</scope>
</reference>
<evidence type="ECO:0000256" key="2">
    <source>
        <dbReference type="ARBA" id="ARBA00022490"/>
    </source>
</evidence>
<keyword evidence="8" id="KW-0966">Cell projection</keyword>
<dbReference type="PROSITE" id="PS50082">
    <property type="entry name" value="WD_REPEATS_2"/>
    <property type="match status" value="1"/>
</dbReference>
<dbReference type="AlphaFoldDB" id="A0A6P7K195"/>
<keyword evidence="7" id="KW-0206">Cytoskeleton</keyword>
<evidence type="ECO:0000256" key="10">
    <source>
        <dbReference type="ARBA" id="ARBA00040002"/>
    </source>
</evidence>
<dbReference type="Gene3D" id="2.130.10.10">
    <property type="entry name" value="YVTN repeat-like/Quinoprotein amine dehydrogenase"/>
    <property type="match status" value="1"/>
</dbReference>
<dbReference type="PANTHER" id="PTHR12442:SF12">
    <property type="entry name" value="DYNEIN AXONEMAL INTERMEDIATE CHAIN 4"/>
    <property type="match status" value="1"/>
</dbReference>
<dbReference type="Pfam" id="PF00400">
    <property type="entry name" value="WD40"/>
    <property type="match status" value="1"/>
</dbReference>
<organism evidence="14 15">
    <name type="scientific">Parambassis ranga</name>
    <name type="common">Indian glassy fish</name>
    <dbReference type="NCBI Taxonomy" id="210632"/>
    <lineage>
        <taxon>Eukaryota</taxon>
        <taxon>Metazoa</taxon>
        <taxon>Chordata</taxon>
        <taxon>Craniata</taxon>
        <taxon>Vertebrata</taxon>
        <taxon>Euteleostomi</taxon>
        <taxon>Actinopterygii</taxon>
        <taxon>Neopterygii</taxon>
        <taxon>Teleostei</taxon>
        <taxon>Neoteleostei</taxon>
        <taxon>Acanthomorphata</taxon>
        <taxon>Ovalentaria</taxon>
        <taxon>Ambassidae</taxon>
        <taxon>Parambassis</taxon>
    </lineage>
</organism>
<evidence type="ECO:0000256" key="8">
    <source>
        <dbReference type="ARBA" id="ARBA00023273"/>
    </source>
</evidence>
<dbReference type="SUPFAM" id="SSF50978">
    <property type="entry name" value="WD40 repeat-like"/>
    <property type="match status" value="1"/>
</dbReference>
<evidence type="ECO:0000256" key="11">
    <source>
        <dbReference type="ARBA" id="ARBA00041557"/>
    </source>
</evidence>
<dbReference type="InterPro" id="IPR001680">
    <property type="entry name" value="WD40_rpt"/>
</dbReference>
<dbReference type="InterPro" id="IPR036322">
    <property type="entry name" value="WD40_repeat_dom_sf"/>
</dbReference>
<dbReference type="InParanoid" id="A0A6P7K195"/>
<keyword evidence="3 12" id="KW-0853">WD repeat</keyword>
<evidence type="ECO:0000256" key="6">
    <source>
        <dbReference type="ARBA" id="ARBA00023069"/>
    </source>
</evidence>
<gene>
    <name evidence="15" type="primary">dnai4</name>
</gene>
<dbReference type="GO" id="GO:0045503">
    <property type="term" value="F:dynein light chain binding"/>
    <property type="evidence" value="ECO:0007669"/>
    <property type="project" value="TreeGrafter"/>
</dbReference>
<proteinExistence type="predicted"/>
<dbReference type="PROSITE" id="PS00678">
    <property type="entry name" value="WD_REPEATS_1"/>
    <property type="match status" value="1"/>
</dbReference>
<dbReference type="OrthoDB" id="10259804at2759"/>
<evidence type="ECO:0000256" key="5">
    <source>
        <dbReference type="ARBA" id="ARBA00022846"/>
    </source>
</evidence>
<comment type="subcellular location">
    <subcellularLocation>
        <location evidence="1">Cytoplasm</location>
        <location evidence="1">Cytoskeleton</location>
        <location evidence="1">Flagellum axoneme</location>
    </subcellularLocation>
    <subcellularLocation>
        <location evidence="9">Dynein axonemal particle</location>
    </subcellularLocation>
</comment>
<feature type="compositionally biased region" description="Polar residues" evidence="13">
    <location>
        <begin position="17"/>
        <end position="27"/>
    </location>
</feature>